<dbReference type="Gene3D" id="6.20.50.20">
    <property type="match status" value="1"/>
</dbReference>
<sequence length="326" mass="37224">MIYTNVKPDWVFVSDFLKSQFFHNKTLLFLLSAAASLNLSVICNRLKYFPQVDLKTMGKRGPKKLTNTQGGGGPNLKSVLRHEHLKNLALWSSTGDTPIPSLASLLGRRLAADTESTGITTDPDLVSCQRCETILKPGFNCNVRIEKVSANVKKKRNRCKKSNNICFPQNNVVYHCNFCSHRNLKRGTAKGQMKELYPFKPKTARSSRPKIKKEMTMPQEIQSNMLSSPERSVKDQVEEKSVGDTPKPMMLTLERDRRIRKPKTSYNNRRDLEGFIRVHVRKYTKFKARLGDQNHSNPKLSRLEVTTDQSNLVNFKQLFNTTAHRA</sequence>
<dbReference type="PANTHER" id="PTHR36072:SF2">
    <property type="entry name" value="OS01G0531000 PROTEIN"/>
    <property type="match status" value="1"/>
</dbReference>
<protein>
    <submittedName>
        <fullName evidence="2">Uncharacterized protein</fullName>
    </submittedName>
</protein>
<feature type="compositionally biased region" description="Basic and acidic residues" evidence="1">
    <location>
        <begin position="231"/>
        <end position="242"/>
    </location>
</feature>
<dbReference type="Pfam" id="PF04032">
    <property type="entry name" value="Rpr2"/>
    <property type="match status" value="1"/>
</dbReference>
<reference key="2">
    <citation type="journal article" date="2000" name="Nature">
        <title>Sequence and analysis of chromosome 5 of the plant Arabidopsis thaliana.</title>
        <authorList>
            <consortium name="Kazusa DNA Research Institute"/>
            <consortium name="Cold Spring Harbor and Washington University in St Louis Sequencing Consortium"/>
            <consortium name="European Union Arabidopsis Genome Sequencing Consortium"/>
            <person name="Tabata S."/>
            <person name="Kaneko T."/>
            <person name="Nakamura Y."/>
            <person name="Kotani H."/>
            <person name="Kato T."/>
            <person name="Asamizu E."/>
            <person name="Miyajima N."/>
            <person name="Sasamoto S."/>
            <person name="Kimura T."/>
            <person name="Hosouchi T."/>
            <person name="Kawashima K."/>
            <person name="Kohara M."/>
            <person name="Matsumoto M."/>
            <person name="Matsuno A."/>
            <person name="Muraki A."/>
            <person name="Nakayama S."/>
            <person name="Nakazaki N."/>
            <person name="Naruo K."/>
            <person name="Okumura S."/>
            <person name="Shinpo S."/>
            <person name="Takeuchi C."/>
            <person name="Wada T."/>
            <person name="Watanabe A."/>
            <person name="Yamada M."/>
            <person name="Yasuda M."/>
            <person name="Sato S."/>
            <person name="de la Bastide M."/>
            <person name="Huang E."/>
            <person name="Spiegel L."/>
            <person name="Gnoj L."/>
            <person name="O'Shaughnessy A."/>
            <person name="Preston R."/>
            <person name="Habermann K."/>
            <person name="Murray J."/>
            <person name="Johnson D."/>
            <person name="Rohlfing T."/>
            <person name="Nelson J."/>
            <person name="Stoneking T."/>
            <person name="Pepin K."/>
            <person name="Spieth J."/>
            <person name="Sekhon M."/>
            <person name="Armstrong J."/>
            <person name="Becker M."/>
            <person name="Belter E."/>
            <person name="Cordum H."/>
            <person name="Cordes M."/>
            <person name="Courtney L."/>
            <person name="Courtney W."/>
            <person name="Dante M."/>
            <person name="Du H."/>
            <person name="Edwards J."/>
            <person name="Fryman J."/>
            <person name="Haakensen B."/>
            <person name="Lamar E."/>
            <person name="Latreille P."/>
            <person name="Leonard S."/>
            <person name="Meyer R."/>
            <person name="Mulvaney E."/>
            <person name="Ozersky P."/>
            <person name="Riley A."/>
            <person name="Strowmatt C."/>
            <person name="Wagner-McPherson C."/>
            <person name="Wollam A."/>
            <person name="Yoakum M."/>
            <person name="Bell M."/>
            <person name="Dedhia N."/>
            <person name="Parnell L."/>
            <person name="Shah R."/>
            <person name="Rodriguez M."/>
            <person name="See L.H."/>
            <person name="Vil D."/>
            <person name="Baker J."/>
            <person name="Kirchoff K."/>
            <person name="Toth K."/>
            <person name="King L."/>
            <person name="Bahret A."/>
            <person name="Miller B."/>
            <person name="Marra M."/>
            <person name="Martienssen R."/>
            <person name="McCombie W.R."/>
            <person name="Wilson R.K."/>
            <person name="Murphy G."/>
            <person name="Bancroft I."/>
            <person name="Volckaert G."/>
            <person name="Wambutt R."/>
            <person name="Dusterhoft A."/>
            <person name="Stiekema W."/>
            <person name="Pohl T."/>
            <person name="Entian K.D."/>
            <person name="Terryn N."/>
            <person name="Hartley N."/>
            <person name="Bent E."/>
            <person name="Johnson S."/>
            <person name="Langham S.A."/>
            <person name="McCullagh B."/>
            <person name="Robben J."/>
            <person name="Grymonprez B."/>
            <person name="Zimmermann W."/>
            <person name="Ramsperger U."/>
            <person name="Wedler H."/>
            <person name="Balke K."/>
            <person name="Wedler E."/>
            <person name="Peters S."/>
            <person name="van Staveren M."/>
            <person name="Dirkse W."/>
            <person name="Mooijman P."/>
            <person name="Lankhorst R.K."/>
            <person name="Weitzenegger T."/>
            <person name="Bothe G."/>
            <person name="Rose M."/>
            <person name="Hauf J."/>
            <person name="Berneiser S."/>
            <person name="Hempel S."/>
            <person name="Feldpausch M."/>
            <person name="Lamberth S."/>
            <person name="Villarroel R."/>
            <person name="Gielen J."/>
            <person name="Ardiles W."/>
            <person name="Bents O."/>
            <person name="Lemcke K."/>
            <person name="Kolesov G."/>
            <person name="Mayer K."/>
            <person name="Rudd S."/>
            <person name="Schoof H."/>
            <person name="Schueller C."/>
            <person name="Zaccaria P."/>
            <person name="Mewes H.W."/>
            <person name="Bevan M."/>
            <person name="Fransz P."/>
        </authorList>
    </citation>
    <scope>NUCLEOTIDE SEQUENCE [LARGE SCALE GENOMIC DNA]</scope>
    <source>
        <strain>cv. Columbia</strain>
    </source>
</reference>
<reference evidence="2" key="1">
    <citation type="journal article" date="2000" name="DNA Res.">
        <title>Structural analysis of Arabidopsis thaliana chromosome 5. X. Sequence features of the regions of 3,076,755 bp covered by sixty P1 and TAC clones.</title>
        <authorList>
            <person name="Sato S."/>
            <person name="Nakamura Y."/>
            <person name="Kaneko T."/>
            <person name="Katoh T."/>
            <person name="Asamizu E."/>
            <person name="Kotani H."/>
            <person name="Tabata S."/>
        </authorList>
    </citation>
    <scope>NUCLEOTIDE SEQUENCE [LARGE SCALE GENOMIC DNA]</scope>
</reference>
<feature type="region of interest" description="Disordered" evidence="1">
    <location>
        <begin position="224"/>
        <end position="247"/>
    </location>
</feature>
<accession>Q9FHD6</accession>
<proteinExistence type="predicted"/>
<dbReference type="AlphaFoldDB" id="Q9FHD6"/>
<evidence type="ECO:0000313" key="2">
    <source>
        <dbReference type="EMBL" id="BAB11103.1"/>
    </source>
</evidence>
<dbReference type="InterPro" id="IPR007175">
    <property type="entry name" value="Rpr2/Snm1/Rpp21"/>
</dbReference>
<evidence type="ECO:0000256" key="1">
    <source>
        <dbReference type="SAM" id="MobiDB-lite"/>
    </source>
</evidence>
<dbReference type="ExpressionAtlas" id="Q9FHD6">
    <property type="expression patterns" value="baseline and differential"/>
</dbReference>
<dbReference type="TAIR" id="AT5G41270"/>
<organism evidence="2">
    <name type="scientific">Arabidopsis thaliana</name>
    <name type="common">Mouse-ear cress</name>
    <dbReference type="NCBI Taxonomy" id="3702"/>
    <lineage>
        <taxon>Eukaryota</taxon>
        <taxon>Viridiplantae</taxon>
        <taxon>Streptophyta</taxon>
        <taxon>Embryophyta</taxon>
        <taxon>Tracheophyta</taxon>
        <taxon>Spermatophyta</taxon>
        <taxon>Magnoliopsida</taxon>
        <taxon>eudicotyledons</taxon>
        <taxon>Gunneridae</taxon>
        <taxon>Pentapetalae</taxon>
        <taxon>rosids</taxon>
        <taxon>malvids</taxon>
        <taxon>Brassicales</taxon>
        <taxon>Brassicaceae</taxon>
        <taxon>Camelineae</taxon>
        <taxon>Arabidopsis</taxon>
    </lineage>
</organism>
<dbReference type="GO" id="GO:0006396">
    <property type="term" value="P:RNA processing"/>
    <property type="evidence" value="ECO:0007669"/>
    <property type="project" value="InterPro"/>
</dbReference>
<dbReference type="PANTHER" id="PTHR36072">
    <property type="entry name" value="OS01G0541600 PROTEIN"/>
    <property type="match status" value="1"/>
</dbReference>
<dbReference type="EMBL" id="AB019225">
    <property type="protein sequence ID" value="BAB11103.1"/>
    <property type="molecule type" value="Genomic_DNA"/>
</dbReference>
<name>Q9FHD6_ARATH</name>